<evidence type="ECO:0000256" key="1">
    <source>
        <dbReference type="SAM" id="Phobius"/>
    </source>
</evidence>
<dbReference type="Gene3D" id="3.40.50.300">
    <property type="entry name" value="P-loop containing nucleotide triphosphate hydrolases"/>
    <property type="match status" value="1"/>
</dbReference>
<dbReference type="Pfam" id="PF00350">
    <property type="entry name" value="Dynamin_N"/>
    <property type="match status" value="1"/>
</dbReference>
<feature type="transmembrane region" description="Helical" evidence="1">
    <location>
        <begin position="441"/>
        <end position="466"/>
    </location>
</feature>
<reference evidence="4" key="1">
    <citation type="journal article" date="2019" name="Int. J. Syst. Evol. Microbiol.">
        <title>The Global Catalogue of Microorganisms (GCM) 10K type strain sequencing project: providing services to taxonomists for standard genome sequencing and annotation.</title>
        <authorList>
            <consortium name="The Broad Institute Genomics Platform"/>
            <consortium name="The Broad Institute Genome Sequencing Center for Infectious Disease"/>
            <person name="Wu L."/>
            <person name="Ma J."/>
        </authorList>
    </citation>
    <scope>NUCLEOTIDE SEQUENCE [LARGE SCALE GENOMIC DNA]</scope>
    <source>
        <strain evidence="4">KCTC 19466</strain>
    </source>
</reference>
<evidence type="ECO:0000259" key="2">
    <source>
        <dbReference type="Pfam" id="PF00350"/>
    </source>
</evidence>
<feature type="domain" description="Dynamin N-terminal" evidence="2">
    <location>
        <begin position="61"/>
        <end position="219"/>
    </location>
</feature>
<dbReference type="RefSeq" id="WP_229791074.1">
    <property type="nucleotide sequence ID" value="NZ_BMXK01000008.1"/>
</dbReference>
<keyword evidence="4" id="KW-1185">Reference proteome</keyword>
<dbReference type="InterPro" id="IPR027417">
    <property type="entry name" value="P-loop_NTPase"/>
</dbReference>
<dbReference type="EMBL" id="BMXK01000008">
    <property type="protein sequence ID" value="GHD08195.1"/>
    <property type="molecule type" value="Genomic_DNA"/>
</dbReference>
<dbReference type="SUPFAM" id="SSF52540">
    <property type="entry name" value="P-loop containing nucleoside triphosphate hydrolases"/>
    <property type="match status" value="1"/>
</dbReference>
<proteinExistence type="predicted"/>
<dbReference type="InterPro" id="IPR045063">
    <property type="entry name" value="Dynamin_N"/>
</dbReference>
<organism evidence="3 4">
    <name type="scientific">Zhihengliuella salsuginis</name>
    <dbReference type="NCBI Taxonomy" id="578222"/>
    <lineage>
        <taxon>Bacteria</taxon>
        <taxon>Bacillati</taxon>
        <taxon>Actinomycetota</taxon>
        <taxon>Actinomycetes</taxon>
        <taxon>Micrococcales</taxon>
        <taxon>Micrococcaceae</taxon>
        <taxon>Zhihengliuella</taxon>
    </lineage>
</organism>
<feature type="transmembrane region" description="Helical" evidence="1">
    <location>
        <begin position="486"/>
        <end position="515"/>
    </location>
</feature>
<comment type="caution">
    <text evidence="3">The sequence shown here is derived from an EMBL/GenBank/DDBJ whole genome shotgun (WGS) entry which is preliminary data.</text>
</comment>
<keyword evidence="1" id="KW-0812">Transmembrane</keyword>
<keyword evidence="1" id="KW-1133">Transmembrane helix</keyword>
<evidence type="ECO:0000313" key="4">
    <source>
        <dbReference type="Proteomes" id="UP000642819"/>
    </source>
</evidence>
<protein>
    <recommendedName>
        <fullName evidence="2">Dynamin N-terminal domain-containing protein</fullName>
    </recommendedName>
</protein>
<evidence type="ECO:0000313" key="3">
    <source>
        <dbReference type="EMBL" id="GHD08195.1"/>
    </source>
</evidence>
<dbReference type="InterPro" id="IPR005662">
    <property type="entry name" value="GTPase_Era-like"/>
</dbReference>
<dbReference type="PANTHER" id="PTHR42698:SF1">
    <property type="entry name" value="GTPASE ERA, MITOCHONDRIAL"/>
    <property type="match status" value="1"/>
</dbReference>
<gene>
    <name evidence="3" type="ORF">GCM10008096_19600</name>
</gene>
<name>A0ABQ3GJK9_9MICC</name>
<accession>A0ABQ3GJK9</accession>
<keyword evidence="1" id="KW-0472">Membrane</keyword>
<sequence length="565" mass="60170">MPRALKTKGTAPDELEERLGCLRAAVEAGRGRVSGEAVSQGEQVLERASRRRQLSSDHTVVGFFGATGSGKSSLFNAMVGVELARTAATRPTTSRALAAVYEHAGAQAADAGELLDWLQVQDRHVIEDAHASDQPQRSGLGRWWRGDSVVPAGGLILLDLPDFDSTAREHRDVVDRMAGQVDVLVFVLDPQKYADAVVHRDFLSRLASHDAVTLIVLNQSDRLPEAEVQPVLASLSALLDADGIPRQKLRAVSAATGEGIDGLRADIRAMVDRRSAAHQRLTADVSRAGDALAVDAAETALAQPGRPERQALAASLADAVGVETVVRAAKRSYRLDATAYTGWPLTKWVSKLRPDPLRRLNLKSADVNPDVNRTSLPAAGAAQRAMADGAVRRFTERAGEGAPPAWQYAIRDAGIANRDELPQHLDRAVAGTDLKANAKSWWWYVVAVVQWIALAAALAGAVWLLGLAVADYFQFEVPPAPRVEGIAVPTLLVAAGLLAGVVLALASAAIARAGAAIRGRTVRRRLQESVSRVAGDKVVEPVREEIERCNTFRAAAACARSGGAS</sequence>
<dbReference type="Proteomes" id="UP000642819">
    <property type="component" value="Unassembled WGS sequence"/>
</dbReference>
<dbReference type="PANTHER" id="PTHR42698">
    <property type="entry name" value="GTPASE ERA"/>
    <property type="match status" value="1"/>
</dbReference>